<evidence type="ECO:0000259" key="4">
    <source>
        <dbReference type="PROSITE" id="PS01124"/>
    </source>
</evidence>
<protein>
    <submittedName>
        <fullName evidence="5">AraC family transcriptional regulator</fullName>
    </submittedName>
</protein>
<dbReference type="SUPFAM" id="SSF46689">
    <property type="entry name" value="Homeodomain-like"/>
    <property type="match status" value="2"/>
</dbReference>
<name>A0ABS3W5A3_9BACL</name>
<dbReference type="Pfam" id="PF12833">
    <property type="entry name" value="HTH_18"/>
    <property type="match status" value="1"/>
</dbReference>
<keyword evidence="3" id="KW-0804">Transcription</keyword>
<dbReference type="Pfam" id="PF06719">
    <property type="entry name" value="AraC_N"/>
    <property type="match status" value="1"/>
</dbReference>
<dbReference type="PANTHER" id="PTHR43436">
    <property type="entry name" value="ARAC-FAMILY TRANSCRIPTIONAL REGULATOR"/>
    <property type="match status" value="1"/>
</dbReference>
<evidence type="ECO:0000256" key="2">
    <source>
        <dbReference type="ARBA" id="ARBA00023125"/>
    </source>
</evidence>
<dbReference type="SMART" id="SM00342">
    <property type="entry name" value="HTH_ARAC"/>
    <property type="match status" value="1"/>
</dbReference>
<evidence type="ECO:0000256" key="1">
    <source>
        <dbReference type="ARBA" id="ARBA00023015"/>
    </source>
</evidence>
<dbReference type="InterPro" id="IPR009594">
    <property type="entry name" value="Tscrpt_reg_HTH_AraC_N"/>
</dbReference>
<evidence type="ECO:0000256" key="3">
    <source>
        <dbReference type="ARBA" id="ARBA00023163"/>
    </source>
</evidence>
<dbReference type="Gene3D" id="1.10.10.60">
    <property type="entry name" value="Homeodomain-like"/>
    <property type="match status" value="1"/>
</dbReference>
<feature type="domain" description="HTH araC/xylS-type" evidence="4">
    <location>
        <begin position="202"/>
        <end position="300"/>
    </location>
</feature>
<gene>
    <name evidence="5" type="ORF">I8J29_04775</name>
</gene>
<dbReference type="PROSITE" id="PS00041">
    <property type="entry name" value="HTH_ARAC_FAMILY_1"/>
    <property type="match status" value="1"/>
</dbReference>
<reference evidence="5 6" key="1">
    <citation type="submission" date="2021-03" db="EMBL/GenBank/DDBJ databases">
        <title>Paenibacillus artemisicola MWE-103 whole genome sequence.</title>
        <authorList>
            <person name="Ham Y.J."/>
        </authorList>
    </citation>
    <scope>NUCLEOTIDE SEQUENCE [LARGE SCALE GENOMIC DNA]</scope>
    <source>
        <strain evidence="5 6">MWE-103</strain>
    </source>
</reference>
<dbReference type="PANTHER" id="PTHR43436:SF1">
    <property type="entry name" value="TRANSCRIPTIONAL REGULATORY PROTEIN"/>
    <property type="match status" value="1"/>
</dbReference>
<dbReference type="Proteomes" id="UP000670947">
    <property type="component" value="Unassembled WGS sequence"/>
</dbReference>
<sequence length="313" mass="34828">MLTEENGANLNGLLDKLIALSEKITTADGSTATLIPYLTIDRHSHDRPPIPCVLTPSFCLFLQGTKKIHVGKHIFHAHPGNFLASMIDLPGTTQVVRATTESPFLGLRADFTTQEIASVMMSADIQVPPRDREPNAGAFIGKSDADLLEMFVRLLKLTGKPAEVNFLSALIKQEMIFKLLSSEYGHLFVQQVLFDRQADGIGKAIAWIKENYARSFTAGELARYTNMSVSGLQHKFKLVTSMGPLQYQKQLRLQAARRLMLGGSMDVTTAALAVGYESTSQFNREYRRLFGLPPLQDMKAIQTAEKESWRARR</sequence>
<dbReference type="InterPro" id="IPR018060">
    <property type="entry name" value="HTH_AraC"/>
</dbReference>
<comment type="caution">
    <text evidence="5">The sequence shown here is derived from an EMBL/GenBank/DDBJ whole genome shotgun (WGS) entry which is preliminary data.</text>
</comment>
<organism evidence="5 6">
    <name type="scientific">Paenibacillus artemisiicola</name>
    <dbReference type="NCBI Taxonomy" id="1172618"/>
    <lineage>
        <taxon>Bacteria</taxon>
        <taxon>Bacillati</taxon>
        <taxon>Bacillota</taxon>
        <taxon>Bacilli</taxon>
        <taxon>Bacillales</taxon>
        <taxon>Paenibacillaceae</taxon>
        <taxon>Paenibacillus</taxon>
    </lineage>
</organism>
<keyword evidence="1" id="KW-0805">Transcription regulation</keyword>
<dbReference type="RefSeq" id="WP_208846520.1">
    <property type="nucleotide sequence ID" value="NZ_JAGGDJ010000002.1"/>
</dbReference>
<dbReference type="InterPro" id="IPR018062">
    <property type="entry name" value="HTH_AraC-typ_CS"/>
</dbReference>
<dbReference type="EMBL" id="JAGGDJ010000002">
    <property type="protein sequence ID" value="MBO7743496.1"/>
    <property type="molecule type" value="Genomic_DNA"/>
</dbReference>
<dbReference type="InterPro" id="IPR009057">
    <property type="entry name" value="Homeodomain-like_sf"/>
</dbReference>
<keyword evidence="6" id="KW-1185">Reference proteome</keyword>
<evidence type="ECO:0000313" key="5">
    <source>
        <dbReference type="EMBL" id="MBO7743496.1"/>
    </source>
</evidence>
<keyword evidence="2" id="KW-0238">DNA-binding</keyword>
<evidence type="ECO:0000313" key="6">
    <source>
        <dbReference type="Proteomes" id="UP000670947"/>
    </source>
</evidence>
<accession>A0ABS3W5A3</accession>
<proteinExistence type="predicted"/>
<dbReference type="PROSITE" id="PS01124">
    <property type="entry name" value="HTH_ARAC_FAMILY_2"/>
    <property type="match status" value="1"/>
</dbReference>